<evidence type="ECO:0000259" key="7">
    <source>
        <dbReference type="Pfam" id="PF24763"/>
    </source>
</evidence>
<feature type="compositionally biased region" description="Polar residues" evidence="5">
    <location>
        <begin position="24"/>
        <end position="41"/>
    </location>
</feature>
<keyword evidence="9" id="KW-1185">Reference proteome</keyword>
<keyword evidence="3 6" id="KW-1133">Transmembrane helix</keyword>
<comment type="caution">
    <text evidence="8">The sequence shown here is derived from an EMBL/GenBank/DDBJ whole genome shotgun (WGS) entry which is preliminary data.</text>
</comment>
<feature type="transmembrane region" description="Helical" evidence="6">
    <location>
        <begin position="55"/>
        <end position="74"/>
    </location>
</feature>
<feature type="transmembrane region" description="Helical" evidence="6">
    <location>
        <begin position="134"/>
        <end position="157"/>
    </location>
</feature>
<evidence type="ECO:0000256" key="2">
    <source>
        <dbReference type="ARBA" id="ARBA00022692"/>
    </source>
</evidence>
<proteinExistence type="predicted"/>
<accession>A0ABR8EXN5</accession>
<evidence type="ECO:0000256" key="6">
    <source>
        <dbReference type="SAM" id="Phobius"/>
    </source>
</evidence>
<keyword evidence="4 6" id="KW-0472">Membrane</keyword>
<evidence type="ECO:0000256" key="1">
    <source>
        <dbReference type="ARBA" id="ARBA00004141"/>
    </source>
</evidence>
<dbReference type="Pfam" id="PF24763">
    <property type="entry name" value="CGL160_C"/>
    <property type="match status" value="1"/>
</dbReference>
<feature type="domain" description="CGL160/ATPI" evidence="7">
    <location>
        <begin position="42"/>
        <end position="151"/>
    </location>
</feature>
<evidence type="ECO:0000256" key="4">
    <source>
        <dbReference type="ARBA" id="ARBA00023136"/>
    </source>
</evidence>
<dbReference type="EMBL" id="JACJTE010000020">
    <property type="protein sequence ID" value="MBD2562678.1"/>
    <property type="molecule type" value="Genomic_DNA"/>
</dbReference>
<evidence type="ECO:0000313" key="9">
    <source>
        <dbReference type="Proteomes" id="UP000604661"/>
    </source>
</evidence>
<dbReference type="Proteomes" id="UP000604661">
    <property type="component" value="Unassembled WGS sequence"/>
</dbReference>
<evidence type="ECO:0000256" key="3">
    <source>
        <dbReference type="ARBA" id="ARBA00022989"/>
    </source>
</evidence>
<feature type="region of interest" description="Disordered" evidence="5">
    <location>
        <begin position="22"/>
        <end position="41"/>
    </location>
</feature>
<reference evidence="8 9" key="1">
    <citation type="journal article" date="2020" name="ISME J.">
        <title>Comparative genomics reveals insights into cyanobacterial evolution and habitat adaptation.</title>
        <authorList>
            <person name="Chen M.Y."/>
            <person name="Teng W.K."/>
            <person name="Zhao L."/>
            <person name="Hu C.X."/>
            <person name="Zhou Y.K."/>
            <person name="Han B.P."/>
            <person name="Song L.R."/>
            <person name="Shu W.S."/>
        </authorList>
    </citation>
    <scope>NUCLEOTIDE SEQUENCE [LARGE SCALE GENOMIC DNA]</scope>
    <source>
        <strain evidence="8 9">FACHB-391</strain>
    </source>
</reference>
<evidence type="ECO:0000256" key="5">
    <source>
        <dbReference type="SAM" id="MobiDB-lite"/>
    </source>
</evidence>
<dbReference type="InterPro" id="IPR056309">
    <property type="entry name" value="CGL160/ATPI_dom"/>
</dbReference>
<keyword evidence="2 6" id="KW-0812">Transmembrane</keyword>
<sequence length="160" mass="17843">MCSHHNLAVLVSSLVSLSDESIAPTPTTQQDAKTGSGDTESDNSMQEFYQLFQRLLVITLVLTGVIFISVWIFYSLNIALNYLIGACTGVVYLKMLARDVEQLGSEKTSLSKTRFALFIGVMIVATQWRELQILPIFLGFLTYKATLFVYMVQIAFIPDS</sequence>
<dbReference type="RefSeq" id="WP_190894665.1">
    <property type="nucleotide sequence ID" value="NZ_JACJTE010000020.1"/>
</dbReference>
<evidence type="ECO:0000313" key="8">
    <source>
        <dbReference type="EMBL" id="MBD2562678.1"/>
    </source>
</evidence>
<name>A0ABR8EXN5_NOSLI</name>
<comment type="subcellular location">
    <subcellularLocation>
        <location evidence="1">Membrane</location>
        <topology evidence="1">Multi-pass membrane protein</topology>
    </subcellularLocation>
</comment>
<dbReference type="PANTHER" id="PTHR34118">
    <property type="entry name" value="NF-KAPPA-B INHIBITOR-LIKE PROTEIN-RELATED"/>
    <property type="match status" value="1"/>
</dbReference>
<gene>
    <name evidence="8" type="ORF">H6G95_19065</name>
</gene>
<feature type="transmembrane region" description="Helical" evidence="6">
    <location>
        <begin position="80"/>
        <end position="97"/>
    </location>
</feature>
<organism evidence="8 9">
    <name type="scientific">Nostoc linckia FACHB-391</name>
    <dbReference type="NCBI Taxonomy" id="2692906"/>
    <lineage>
        <taxon>Bacteria</taxon>
        <taxon>Bacillati</taxon>
        <taxon>Cyanobacteriota</taxon>
        <taxon>Cyanophyceae</taxon>
        <taxon>Nostocales</taxon>
        <taxon>Nostocaceae</taxon>
        <taxon>Nostoc</taxon>
    </lineage>
</organism>
<dbReference type="PANTHER" id="PTHR34118:SF6">
    <property type="entry name" value="PROTEIN CONSERVED ONLY IN THE GREEN LINEAGE 160, CHLOROPLASTIC"/>
    <property type="match status" value="1"/>
</dbReference>
<protein>
    <submittedName>
        <fullName evidence="8">ATP synthase subunit I</fullName>
    </submittedName>
</protein>